<reference evidence="3 4" key="2">
    <citation type="submission" date="2018-11" db="EMBL/GenBank/DDBJ databases">
        <authorList>
            <consortium name="Pathogen Informatics"/>
        </authorList>
    </citation>
    <scope>NUCLEOTIDE SEQUENCE [LARGE SCALE GENOMIC DNA]</scope>
    <source>
        <strain evidence="3 4">Costa Rica</strain>
    </source>
</reference>
<dbReference type="PANTHER" id="PTHR46070:SF1">
    <property type="entry name" value="PINSTRIPE, ISOFORM A"/>
    <property type="match status" value="1"/>
</dbReference>
<dbReference type="InterPro" id="IPR037516">
    <property type="entry name" value="Tripartite_DENN"/>
</dbReference>
<protein>
    <submittedName>
        <fullName evidence="5">UDENN domain-containing protein</fullName>
    </submittedName>
</protein>
<organism evidence="5">
    <name type="scientific">Angiostrongylus costaricensis</name>
    <name type="common">Nematode worm</name>
    <dbReference type="NCBI Taxonomy" id="334426"/>
    <lineage>
        <taxon>Eukaryota</taxon>
        <taxon>Metazoa</taxon>
        <taxon>Ecdysozoa</taxon>
        <taxon>Nematoda</taxon>
        <taxon>Chromadorea</taxon>
        <taxon>Rhabditida</taxon>
        <taxon>Rhabditina</taxon>
        <taxon>Rhabditomorpha</taxon>
        <taxon>Strongyloidea</taxon>
        <taxon>Metastrongylidae</taxon>
        <taxon>Angiostrongylus</taxon>
    </lineage>
</organism>
<dbReference type="GO" id="GO:0005085">
    <property type="term" value="F:guanyl-nucleotide exchange factor activity"/>
    <property type="evidence" value="ECO:0007669"/>
    <property type="project" value="InterPro"/>
</dbReference>
<evidence type="ECO:0000313" key="3">
    <source>
        <dbReference type="EMBL" id="VDM60151.1"/>
    </source>
</evidence>
<evidence type="ECO:0000256" key="1">
    <source>
        <dbReference type="SAM" id="MobiDB-lite"/>
    </source>
</evidence>
<dbReference type="InterPro" id="IPR001194">
    <property type="entry name" value="cDENN_dom"/>
</dbReference>
<sequence length="307" mass="34485">MATRKENVETTLVDYFVVAGYDPDTGLVVDTSCETCVWGENKRTPDSKGCKPPLERSFVAKILHHFPQKRVGAQFSNDVLSLCMPKGLRFFTEKNVPLNITLHTFANIREDGSRINGTVLTFYESMSLLHTDHVRKLTAEEPSFDRERAHVPPGTVSGGTHTLPRGRRNKTKRISYYDGSGQNTLFMSKALCLITRLPLVCSTTTILRKLHEVLVSSTEPVLPLESYIYWILNEIPLPSPGTTLKVAMLNSTILVQRPGLRELPIFDDSLGAMFQVWCQDYLQYVAFLAVLLAPNISCYSISPWRSS</sequence>
<accession>A0A0R3PSF5</accession>
<dbReference type="OMA" id="SICHAMH"/>
<dbReference type="InterPro" id="IPR047278">
    <property type="entry name" value="DEN5A/B"/>
</dbReference>
<dbReference type="InterPro" id="IPR005113">
    <property type="entry name" value="uDENN_dom"/>
</dbReference>
<proteinExistence type="predicted"/>
<name>A0A0R3PSF5_ANGCS</name>
<feature type="region of interest" description="Disordered" evidence="1">
    <location>
        <begin position="147"/>
        <end position="171"/>
    </location>
</feature>
<dbReference type="SMART" id="SM00800">
    <property type="entry name" value="uDENN"/>
    <property type="match status" value="1"/>
</dbReference>
<keyword evidence="4" id="KW-1185">Reference proteome</keyword>
<evidence type="ECO:0000313" key="4">
    <source>
        <dbReference type="Proteomes" id="UP000267027"/>
    </source>
</evidence>
<dbReference type="AlphaFoldDB" id="A0A0R3PSF5"/>
<dbReference type="PROSITE" id="PS50211">
    <property type="entry name" value="DENN"/>
    <property type="match status" value="1"/>
</dbReference>
<dbReference type="Proteomes" id="UP000267027">
    <property type="component" value="Unassembled WGS sequence"/>
</dbReference>
<dbReference type="GO" id="GO:0031267">
    <property type="term" value="F:small GTPase binding"/>
    <property type="evidence" value="ECO:0007669"/>
    <property type="project" value="InterPro"/>
</dbReference>
<dbReference type="Pfam" id="PF03456">
    <property type="entry name" value="uDENN"/>
    <property type="match status" value="1"/>
</dbReference>
<dbReference type="STRING" id="334426.A0A0R3PSF5"/>
<reference evidence="5" key="1">
    <citation type="submission" date="2017-02" db="UniProtKB">
        <authorList>
            <consortium name="WormBaseParasite"/>
        </authorList>
    </citation>
    <scope>IDENTIFICATION</scope>
</reference>
<evidence type="ECO:0000313" key="5">
    <source>
        <dbReference type="WBParaSite" id="ACOC_0000856501-mRNA-1"/>
    </source>
</evidence>
<gene>
    <name evidence="3" type="ORF">ACOC_LOCUS8566</name>
</gene>
<dbReference type="Pfam" id="PF02141">
    <property type="entry name" value="DENN"/>
    <property type="match status" value="1"/>
</dbReference>
<feature type="domain" description="UDENN" evidence="2">
    <location>
        <begin position="43"/>
        <end position="307"/>
    </location>
</feature>
<dbReference type="EMBL" id="UYYA01004173">
    <property type="protein sequence ID" value="VDM60151.1"/>
    <property type="molecule type" value="Genomic_DNA"/>
</dbReference>
<evidence type="ECO:0000259" key="2">
    <source>
        <dbReference type="PROSITE" id="PS50211"/>
    </source>
</evidence>
<dbReference type="WBParaSite" id="ACOC_0000856501-mRNA-1">
    <property type="protein sequence ID" value="ACOC_0000856501-mRNA-1"/>
    <property type="gene ID" value="ACOC_0000856501"/>
</dbReference>
<dbReference type="PANTHER" id="PTHR46070">
    <property type="entry name" value="PINSTRIPE, ISOFORM A"/>
    <property type="match status" value="1"/>
</dbReference>
<dbReference type="OrthoDB" id="6019893at2759"/>